<dbReference type="Proteomes" id="UP000584867">
    <property type="component" value="Unassembled WGS sequence"/>
</dbReference>
<sequence length="40" mass="4593">MVTHERGRDSDLRPEKRLLTRILLRRLLAQLQGTGVGTVH</sequence>
<dbReference type="EMBL" id="JACHIO010000025">
    <property type="protein sequence ID" value="MBB5066255.1"/>
    <property type="molecule type" value="Genomic_DNA"/>
</dbReference>
<gene>
    <name evidence="1" type="ORF">HDF15_004631</name>
</gene>
<organism evidence="1 2">
    <name type="scientific">Granulicella mallensis</name>
    <dbReference type="NCBI Taxonomy" id="940614"/>
    <lineage>
        <taxon>Bacteria</taxon>
        <taxon>Pseudomonadati</taxon>
        <taxon>Acidobacteriota</taxon>
        <taxon>Terriglobia</taxon>
        <taxon>Terriglobales</taxon>
        <taxon>Acidobacteriaceae</taxon>
        <taxon>Granulicella</taxon>
    </lineage>
</organism>
<reference evidence="1 2" key="1">
    <citation type="submission" date="2020-08" db="EMBL/GenBank/DDBJ databases">
        <title>Genomic Encyclopedia of Type Strains, Phase IV (KMG-V): Genome sequencing to study the core and pangenomes of soil and plant-associated prokaryotes.</title>
        <authorList>
            <person name="Whitman W."/>
        </authorList>
    </citation>
    <scope>NUCLEOTIDE SEQUENCE [LARGE SCALE GENOMIC DNA]</scope>
    <source>
        <strain evidence="1 2">X5P3</strain>
    </source>
</reference>
<dbReference type="AlphaFoldDB" id="A0A7W7ZU86"/>
<evidence type="ECO:0000313" key="1">
    <source>
        <dbReference type="EMBL" id="MBB5066255.1"/>
    </source>
</evidence>
<name>A0A7W7ZU86_9BACT</name>
<comment type="caution">
    <text evidence="1">The sequence shown here is derived from an EMBL/GenBank/DDBJ whole genome shotgun (WGS) entry which is preliminary data.</text>
</comment>
<proteinExistence type="predicted"/>
<accession>A0A7W7ZU86</accession>
<evidence type="ECO:0000313" key="2">
    <source>
        <dbReference type="Proteomes" id="UP000584867"/>
    </source>
</evidence>
<protein>
    <submittedName>
        <fullName evidence="1">Uncharacterized protein</fullName>
    </submittedName>
</protein>